<sequence length="73" mass="7506">MLVGGSPSGCDSGAEVRWLCVSRSVVGGRSPQGAGDSAGGIRPICPETAANLPHMWTGNSDVSDVMFSLSQLW</sequence>
<dbReference type="AlphaFoldDB" id="A0A922M9L0"/>
<protein>
    <submittedName>
        <fullName evidence="1">Uncharacterized protein</fullName>
    </submittedName>
</protein>
<accession>A0A922M9L0</accession>
<reference evidence="1" key="1">
    <citation type="journal article" date="2021" name="G3 (Bethesda)">
        <title>Genome and transcriptome analysis of the beet armyworm Spodoptera exigua reveals targets for pest control. .</title>
        <authorList>
            <person name="Simon S."/>
            <person name="Breeschoten T."/>
            <person name="Jansen H.J."/>
            <person name="Dirks R.P."/>
            <person name="Schranz M.E."/>
            <person name="Ros V.I.D."/>
        </authorList>
    </citation>
    <scope>NUCLEOTIDE SEQUENCE</scope>
    <source>
        <strain evidence="1">TB_SE_WUR_2020</strain>
    </source>
</reference>
<dbReference type="EMBL" id="JACEFF010000705">
    <property type="protein sequence ID" value="KAH9632528.1"/>
    <property type="molecule type" value="Genomic_DNA"/>
</dbReference>
<gene>
    <name evidence="1" type="ORF">HF086_004543</name>
</gene>
<comment type="caution">
    <text evidence="1">The sequence shown here is derived from an EMBL/GenBank/DDBJ whole genome shotgun (WGS) entry which is preliminary data.</text>
</comment>
<dbReference type="Proteomes" id="UP000814243">
    <property type="component" value="Unassembled WGS sequence"/>
</dbReference>
<evidence type="ECO:0000313" key="1">
    <source>
        <dbReference type="EMBL" id="KAH9632528.1"/>
    </source>
</evidence>
<proteinExistence type="predicted"/>
<organism evidence="1 2">
    <name type="scientific">Spodoptera exigua</name>
    <name type="common">Beet armyworm</name>
    <name type="synonym">Noctua fulgens</name>
    <dbReference type="NCBI Taxonomy" id="7107"/>
    <lineage>
        <taxon>Eukaryota</taxon>
        <taxon>Metazoa</taxon>
        <taxon>Ecdysozoa</taxon>
        <taxon>Arthropoda</taxon>
        <taxon>Hexapoda</taxon>
        <taxon>Insecta</taxon>
        <taxon>Pterygota</taxon>
        <taxon>Neoptera</taxon>
        <taxon>Endopterygota</taxon>
        <taxon>Lepidoptera</taxon>
        <taxon>Glossata</taxon>
        <taxon>Ditrysia</taxon>
        <taxon>Noctuoidea</taxon>
        <taxon>Noctuidae</taxon>
        <taxon>Amphipyrinae</taxon>
        <taxon>Spodoptera</taxon>
    </lineage>
</organism>
<name>A0A922M9L0_SPOEX</name>
<evidence type="ECO:0000313" key="2">
    <source>
        <dbReference type="Proteomes" id="UP000814243"/>
    </source>
</evidence>